<proteinExistence type="predicted"/>
<evidence type="ECO:0000256" key="2">
    <source>
        <dbReference type="ARBA" id="ARBA00022692"/>
    </source>
</evidence>
<feature type="transmembrane region" description="Helical" evidence="5">
    <location>
        <begin position="110"/>
        <end position="133"/>
    </location>
</feature>
<keyword evidence="4 5" id="KW-0472">Membrane</keyword>
<evidence type="ECO:0000313" key="6">
    <source>
        <dbReference type="Proteomes" id="UP000095282"/>
    </source>
</evidence>
<dbReference type="InterPro" id="IPR000203">
    <property type="entry name" value="GPS"/>
</dbReference>
<evidence type="ECO:0000256" key="5">
    <source>
        <dbReference type="SAM" id="Phobius"/>
    </source>
</evidence>
<protein>
    <submittedName>
        <fullName evidence="7">GPS domain-containing protein</fullName>
    </submittedName>
</protein>
<dbReference type="Proteomes" id="UP000095282">
    <property type="component" value="Unplaced"/>
</dbReference>
<evidence type="ECO:0000313" key="7">
    <source>
        <dbReference type="WBParaSite" id="Csp11.Scaffold629.g13197.t1"/>
    </source>
</evidence>
<evidence type="ECO:0000256" key="1">
    <source>
        <dbReference type="ARBA" id="ARBA00004370"/>
    </source>
</evidence>
<dbReference type="AlphaFoldDB" id="A0A1I7TYZ4"/>
<dbReference type="GO" id="GO:0016020">
    <property type="term" value="C:membrane"/>
    <property type="evidence" value="ECO:0007669"/>
    <property type="project" value="UniProtKB-SubCell"/>
</dbReference>
<dbReference type="WBParaSite" id="Csp11.Scaffold629.g13197.t1">
    <property type="protein sequence ID" value="Csp11.Scaffold629.g13197.t1"/>
    <property type="gene ID" value="Csp11.Scaffold629.g13197"/>
</dbReference>
<evidence type="ECO:0000256" key="3">
    <source>
        <dbReference type="ARBA" id="ARBA00022989"/>
    </source>
</evidence>
<dbReference type="STRING" id="1561998.A0A1I7TYZ4"/>
<keyword evidence="2 5" id="KW-0812">Transmembrane</keyword>
<organism evidence="6 7">
    <name type="scientific">Caenorhabditis tropicalis</name>
    <dbReference type="NCBI Taxonomy" id="1561998"/>
    <lineage>
        <taxon>Eukaryota</taxon>
        <taxon>Metazoa</taxon>
        <taxon>Ecdysozoa</taxon>
        <taxon>Nematoda</taxon>
        <taxon>Chromadorea</taxon>
        <taxon>Rhabditida</taxon>
        <taxon>Rhabditina</taxon>
        <taxon>Rhabditomorpha</taxon>
        <taxon>Rhabditoidea</taxon>
        <taxon>Rhabditidae</taxon>
        <taxon>Peloderinae</taxon>
        <taxon>Caenorhabditis</taxon>
    </lineage>
</organism>
<keyword evidence="6" id="KW-1185">Reference proteome</keyword>
<accession>A0A1I7TYZ4</accession>
<dbReference type="eggNOG" id="ENOG502TG4R">
    <property type="taxonomic scope" value="Eukaryota"/>
</dbReference>
<comment type="subcellular location">
    <subcellularLocation>
        <location evidence="1">Membrane</location>
    </subcellularLocation>
</comment>
<keyword evidence="3 5" id="KW-1133">Transmembrane helix</keyword>
<evidence type="ECO:0000256" key="4">
    <source>
        <dbReference type="ARBA" id="ARBA00023136"/>
    </source>
</evidence>
<reference evidence="7" key="1">
    <citation type="submission" date="2016-11" db="UniProtKB">
        <authorList>
            <consortium name="WormBaseParasite"/>
        </authorList>
    </citation>
    <scope>IDENTIFICATION</scope>
</reference>
<dbReference type="SMART" id="SM00303">
    <property type="entry name" value="GPS"/>
    <property type="match status" value="1"/>
</dbReference>
<name>A0A1I7TYZ4_9PELO</name>
<sequence length="137" mass="15162">MSATLLSGNTVIESFNYAERSTHHANYHKKMVKNFPPIAKLQFSMGNIPKPLHGNIIVSWFNTATNEWSLEEQCTVDTDSNEIVTASCGHLTDFTVLIHGQLDAEYVCSWPLVVIGYSVNGTSILCLLVLIIIGSMF</sequence>